<feature type="domain" description="CHK kinase-like" evidence="1">
    <location>
        <begin position="13"/>
        <end position="209"/>
    </location>
</feature>
<dbReference type="Proteomes" id="UP000770661">
    <property type="component" value="Unassembled WGS sequence"/>
</dbReference>
<dbReference type="InterPro" id="IPR004119">
    <property type="entry name" value="EcKL"/>
</dbReference>
<reference evidence="2" key="1">
    <citation type="submission" date="2020-07" db="EMBL/GenBank/DDBJ databases">
        <title>The High-quality genome of the commercially important snow crab, Chionoecetes opilio.</title>
        <authorList>
            <person name="Jeong J.-H."/>
            <person name="Ryu S."/>
        </authorList>
    </citation>
    <scope>NUCLEOTIDE SEQUENCE</scope>
    <source>
        <strain evidence="2">MADBK_172401_WGS</strain>
        <tissue evidence="2">Digestive gland</tissue>
    </source>
</reference>
<dbReference type="Gene3D" id="3.90.1200.10">
    <property type="match status" value="1"/>
</dbReference>
<name>A0A8J4YAD9_CHIOP</name>
<evidence type="ECO:0000313" key="3">
    <source>
        <dbReference type="Proteomes" id="UP000770661"/>
    </source>
</evidence>
<dbReference type="PANTHER" id="PTHR11012">
    <property type="entry name" value="PROTEIN KINASE-LIKE DOMAIN-CONTAINING"/>
    <property type="match status" value="1"/>
</dbReference>
<proteinExistence type="predicted"/>
<evidence type="ECO:0000313" key="2">
    <source>
        <dbReference type="EMBL" id="KAG0723043.1"/>
    </source>
</evidence>
<protein>
    <recommendedName>
        <fullName evidence="1">CHK kinase-like domain-containing protein</fullName>
    </recommendedName>
</protein>
<dbReference type="PANTHER" id="PTHR11012:SF30">
    <property type="entry name" value="PROTEIN KINASE-LIKE DOMAIN-CONTAINING"/>
    <property type="match status" value="1"/>
</dbReference>
<gene>
    <name evidence="2" type="ORF">GWK47_043366</name>
</gene>
<dbReference type="EMBL" id="JACEEZ010008722">
    <property type="protein sequence ID" value="KAG0723043.1"/>
    <property type="molecule type" value="Genomic_DNA"/>
</dbReference>
<sequence>MTNQCTDKGKEVLILENLKEKGYKMQNKAVGVDLAHTLLVMKELGKLHAASILLATRLKMDLTHKYDFFQTEWTEKFNWGSDWGQFMDQYLDTGLMMFEAMGGCDKVTAWLRKVKPQAWPRYRQLIARKAPFDAIIHGDCWINNMFFRYDDAGHPEGVTFLDLQGSRVASVALDLQHFLNLNVPDTVRRDNFDTIISTYYDSFRRTVSGGGVAAPFTLEQLREEYEDKGLYGVLYAIMWLPCMLSTDDGVYPFESEAVRRATVQQMVHTNPALRLALLSVMEEWSQRGLIS</sequence>
<dbReference type="OrthoDB" id="190089at2759"/>
<organism evidence="2 3">
    <name type="scientific">Chionoecetes opilio</name>
    <name type="common">Atlantic snow crab</name>
    <name type="synonym">Cancer opilio</name>
    <dbReference type="NCBI Taxonomy" id="41210"/>
    <lineage>
        <taxon>Eukaryota</taxon>
        <taxon>Metazoa</taxon>
        <taxon>Ecdysozoa</taxon>
        <taxon>Arthropoda</taxon>
        <taxon>Crustacea</taxon>
        <taxon>Multicrustacea</taxon>
        <taxon>Malacostraca</taxon>
        <taxon>Eumalacostraca</taxon>
        <taxon>Eucarida</taxon>
        <taxon>Decapoda</taxon>
        <taxon>Pleocyemata</taxon>
        <taxon>Brachyura</taxon>
        <taxon>Eubrachyura</taxon>
        <taxon>Majoidea</taxon>
        <taxon>Majidae</taxon>
        <taxon>Chionoecetes</taxon>
    </lineage>
</organism>
<dbReference type="SMART" id="SM00587">
    <property type="entry name" value="CHK"/>
    <property type="match status" value="1"/>
</dbReference>
<evidence type="ECO:0000259" key="1">
    <source>
        <dbReference type="SMART" id="SM00587"/>
    </source>
</evidence>
<dbReference type="InterPro" id="IPR011009">
    <property type="entry name" value="Kinase-like_dom_sf"/>
</dbReference>
<dbReference type="SUPFAM" id="SSF56112">
    <property type="entry name" value="Protein kinase-like (PK-like)"/>
    <property type="match status" value="1"/>
</dbReference>
<dbReference type="InterPro" id="IPR015897">
    <property type="entry name" value="CHK_kinase-like"/>
</dbReference>
<keyword evidence="3" id="KW-1185">Reference proteome</keyword>
<accession>A0A8J4YAD9</accession>
<dbReference type="Pfam" id="PF02958">
    <property type="entry name" value="EcKL"/>
    <property type="match status" value="1"/>
</dbReference>
<dbReference type="AlphaFoldDB" id="A0A8J4YAD9"/>
<comment type="caution">
    <text evidence="2">The sequence shown here is derived from an EMBL/GenBank/DDBJ whole genome shotgun (WGS) entry which is preliminary data.</text>
</comment>